<dbReference type="PANTHER" id="PTHR39662:SF1">
    <property type="entry name" value="DUF354 DOMAIN-CONTAINING PROTEIN"/>
    <property type="match status" value="1"/>
</dbReference>
<dbReference type="InterPro" id="IPR007152">
    <property type="entry name" value="DUF354"/>
</dbReference>
<evidence type="ECO:0000313" key="3">
    <source>
        <dbReference type="Proteomes" id="UP001320972"/>
    </source>
</evidence>
<comment type="caution">
    <text evidence="2">The sequence shown here is derived from an EMBL/GenBank/DDBJ whole genome shotgun (WGS) entry which is preliminary data.</text>
</comment>
<protein>
    <submittedName>
        <fullName evidence="2">DUF354 domain-containing protein</fullName>
    </submittedName>
</protein>
<dbReference type="SUPFAM" id="SSF53756">
    <property type="entry name" value="UDP-Glycosyltransferase/glycogen phosphorylase"/>
    <property type="match status" value="1"/>
</dbReference>
<evidence type="ECO:0000256" key="1">
    <source>
        <dbReference type="SAM" id="MobiDB-lite"/>
    </source>
</evidence>
<proteinExistence type="predicted"/>
<dbReference type="PANTHER" id="PTHR39662">
    <property type="entry name" value="DUF354 DOMAIN-CONTAINING PROTEIN-RELATED"/>
    <property type="match status" value="1"/>
</dbReference>
<dbReference type="RefSeq" id="WP_338008388.1">
    <property type="nucleotide sequence ID" value="NZ_JAOPKB010000010.1"/>
</dbReference>
<keyword evidence="3" id="KW-1185">Reference proteome</keyword>
<accession>A0ABT2QGZ2</accession>
<gene>
    <name evidence="2" type="ORF">OB955_15770</name>
</gene>
<reference evidence="2 3" key="1">
    <citation type="submission" date="2022-09" db="EMBL/GenBank/DDBJ databases">
        <title>Enrichment on poylsaccharides allowed isolation of novel metabolic and taxonomic groups of Haloarchaea.</title>
        <authorList>
            <person name="Sorokin D.Y."/>
            <person name="Elcheninov A.G."/>
            <person name="Khizhniak T.V."/>
            <person name="Kolganova T.V."/>
            <person name="Kublanov I.V."/>
        </authorList>
    </citation>
    <scope>NUCLEOTIDE SEQUENCE [LARGE SCALE GENOMIC DNA]</scope>
    <source>
        <strain evidence="2 3">AArc-m2/3/4</strain>
    </source>
</reference>
<name>A0ABT2QGZ2_9EURY</name>
<dbReference type="EMBL" id="JAOPKB010000010">
    <property type="protein sequence ID" value="MCU4974186.1"/>
    <property type="molecule type" value="Genomic_DNA"/>
</dbReference>
<evidence type="ECO:0000313" key="2">
    <source>
        <dbReference type="EMBL" id="MCU4974186.1"/>
    </source>
</evidence>
<sequence length="376" mass="40829">MRVLVLANTPAHVHTYRYAVERLETRGHDVLVLVRDAGCAEALAAAFELPYEVYGAHDAGPGQPFTFARQLGGQFATIARRSVAFDPDVVFGRGPYAAFAGALARAPVVLVLDDEPGALNHALSSPVADCVLSPAATRRNLGPNHYTFEGFLECAYLHPDVFDPDPGIRDDLGVDPDEPYVLVRVNAHTALHDRGTRGFTDSQRRALIEELSEHATVFVSDEGGDVDFEALPARPYDCHPARIHDVIAEADLLVADTGTVVTEAALLGTPAVRYTGTETYEFGEFAALEAAGLAVEFASFDATLTYALDAVTDDDAVARHRRRRDAFVADLVNPTELFVSLAAARGSVEEMPDFRRRRRTRSFESSTDPTLDGRFG</sequence>
<dbReference type="Pfam" id="PF04007">
    <property type="entry name" value="DUF354"/>
    <property type="match status" value="1"/>
</dbReference>
<feature type="region of interest" description="Disordered" evidence="1">
    <location>
        <begin position="356"/>
        <end position="376"/>
    </location>
</feature>
<dbReference type="Proteomes" id="UP001320972">
    <property type="component" value="Unassembled WGS sequence"/>
</dbReference>
<organism evidence="2 3">
    <name type="scientific">Natronoglomus mannanivorans</name>
    <dbReference type="NCBI Taxonomy" id="2979990"/>
    <lineage>
        <taxon>Archaea</taxon>
        <taxon>Methanobacteriati</taxon>
        <taxon>Methanobacteriota</taxon>
        <taxon>Stenosarchaea group</taxon>
        <taxon>Halobacteria</taxon>
        <taxon>Halobacteriales</taxon>
        <taxon>Natrialbaceae</taxon>
        <taxon>Natronoglomus</taxon>
    </lineage>
</organism>